<gene>
    <name evidence="3" type="ORF">QFZ26_000306</name>
</gene>
<feature type="region of interest" description="Disordered" evidence="1">
    <location>
        <begin position="49"/>
        <end position="70"/>
    </location>
</feature>
<evidence type="ECO:0000313" key="4">
    <source>
        <dbReference type="Proteomes" id="UP001239083"/>
    </source>
</evidence>
<dbReference type="InterPro" id="IPR029058">
    <property type="entry name" value="AB_hydrolase_fold"/>
</dbReference>
<evidence type="ECO:0000256" key="1">
    <source>
        <dbReference type="SAM" id="MobiDB-lite"/>
    </source>
</evidence>
<protein>
    <submittedName>
        <fullName evidence="3">Pimeloyl-ACP methyl ester carboxylesterase</fullName>
    </submittedName>
</protein>
<evidence type="ECO:0000259" key="2">
    <source>
        <dbReference type="Pfam" id="PF12697"/>
    </source>
</evidence>
<dbReference type="EMBL" id="JAUSYY010000001">
    <property type="protein sequence ID" value="MDQ0892751.1"/>
    <property type="molecule type" value="Genomic_DNA"/>
</dbReference>
<name>A0ABU0R6F6_9MICO</name>
<sequence>MLQLASDQDALERQGRAPTRARRMTCSALLRHRLPLLASVVVLLTACSSGDRPRETASSPTESTADRNGLVTVGDDREIYLECHGTGSPTVVLVSGLGDTAEIWSTRADPANAQPTVYDDVAEFTRVCAYDRPGTGGSRSTAVAQPTSAQTSAGDLEKLLTASGETGPFVLVGHSYGGPIIRVFAGDHPTQASGLVLVDALSEDLQAGLTGEQQAIFEDLNAPPPQPDAEFFDLDTVVTELRESPHVPDVPVTVLTADIPQLTPELLASGQLPAGVDRVFADALWAAQMAAQKALPGKFQRAVHITDTGSDHYIQVGNPRLVIDSIAEIVDEVRGAERRR</sequence>
<dbReference type="InterPro" id="IPR000073">
    <property type="entry name" value="AB_hydrolase_1"/>
</dbReference>
<accession>A0ABU0R6F6</accession>
<feature type="domain" description="AB hydrolase-1" evidence="2">
    <location>
        <begin position="91"/>
        <end position="322"/>
    </location>
</feature>
<dbReference type="InterPro" id="IPR050266">
    <property type="entry name" value="AB_hydrolase_sf"/>
</dbReference>
<evidence type="ECO:0000313" key="3">
    <source>
        <dbReference type="EMBL" id="MDQ0892751.1"/>
    </source>
</evidence>
<dbReference type="Proteomes" id="UP001239083">
    <property type="component" value="Unassembled WGS sequence"/>
</dbReference>
<dbReference type="PANTHER" id="PTHR43798:SF5">
    <property type="entry name" value="MONOACYLGLYCEROL LIPASE ABHD6"/>
    <property type="match status" value="1"/>
</dbReference>
<dbReference type="Gene3D" id="3.40.50.1820">
    <property type="entry name" value="alpha/beta hydrolase"/>
    <property type="match status" value="1"/>
</dbReference>
<keyword evidence="4" id="KW-1185">Reference proteome</keyword>
<dbReference type="SUPFAM" id="SSF53474">
    <property type="entry name" value="alpha/beta-Hydrolases"/>
    <property type="match status" value="1"/>
</dbReference>
<dbReference type="Pfam" id="PF12697">
    <property type="entry name" value="Abhydrolase_6"/>
    <property type="match status" value="1"/>
</dbReference>
<organism evidence="3 4">
    <name type="scientific">Agromyces ramosus</name>
    <dbReference type="NCBI Taxonomy" id="33879"/>
    <lineage>
        <taxon>Bacteria</taxon>
        <taxon>Bacillati</taxon>
        <taxon>Actinomycetota</taxon>
        <taxon>Actinomycetes</taxon>
        <taxon>Micrococcales</taxon>
        <taxon>Microbacteriaceae</taxon>
        <taxon>Agromyces</taxon>
    </lineage>
</organism>
<reference evidence="3 4" key="1">
    <citation type="submission" date="2023-07" db="EMBL/GenBank/DDBJ databases">
        <title>Comparative genomics of wheat-associated soil bacteria to identify genetic determinants of phenazine resistance.</title>
        <authorList>
            <person name="Mouncey N."/>
        </authorList>
    </citation>
    <scope>NUCLEOTIDE SEQUENCE [LARGE SCALE GENOMIC DNA]</scope>
    <source>
        <strain evidence="3 4">V3I3</strain>
    </source>
</reference>
<comment type="caution">
    <text evidence="3">The sequence shown here is derived from an EMBL/GenBank/DDBJ whole genome shotgun (WGS) entry which is preliminary data.</text>
</comment>
<proteinExistence type="predicted"/>
<dbReference type="PANTHER" id="PTHR43798">
    <property type="entry name" value="MONOACYLGLYCEROL LIPASE"/>
    <property type="match status" value="1"/>
</dbReference>